<feature type="region of interest" description="Disordered" evidence="1">
    <location>
        <begin position="89"/>
        <end position="123"/>
    </location>
</feature>
<reference evidence="2" key="1">
    <citation type="journal article" date="2020" name="Nature">
        <title>Giant virus diversity and host interactions through global metagenomics.</title>
        <authorList>
            <person name="Schulz F."/>
            <person name="Roux S."/>
            <person name="Paez-Espino D."/>
            <person name="Jungbluth S."/>
            <person name="Walsh D.A."/>
            <person name="Denef V.J."/>
            <person name="McMahon K.D."/>
            <person name="Konstantinidis K.T."/>
            <person name="Eloe-Fadrosh E.A."/>
            <person name="Kyrpides N.C."/>
            <person name="Woyke T."/>
        </authorList>
    </citation>
    <scope>NUCLEOTIDE SEQUENCE</scope>
    <source>
        <strain evidence="2">GVMAG-S-1101164-72</strain>
    </source>
</reference>
<accession>A0A6C0AQH3</accession>
<proteinExistence type="predicted"/>
<protein>
    <submittedName>
        <fullName evidence="2">Uncharacterized protein</fullName>
    </submittedName>
</protein>
<evidence type="ECO:0000313" key="2">
    <source>
        <dbReference type="EMBL" id="QHS81571.1"/>
    </source>
</evidence>
<feature type="compositionally biased region" description="Basic residues" evidence="1">
    <location>
        <begin position="102"/>
        <end position="123"/>
    </location>
</feature>
<dbReference type="EMBL" id="MN740758">
    <property type="protein sequence ID" value="QHS81571.1"/>
    <property type="molecule type" value="Genomic_DNA"/>
</dbReference>
<dbReference type="AlphaFoldDB" id="A0A6C0AQH3"/>
<name>A0A6C0AQH3_9ZZZZ</name>
<evidence type="ECO:0000256" key="1">
    <source>
        <dbReference type="SAM" id="MobiDB-lite"/>
    </source>
</evidence>
<sequence length="123" mass="13904">MSSAEFLWTAIQNNNNNGTSHEPVKVKVTEETIQYGPLVKPIVSVEIVDTSKIPKSWSLQPIISMSLVDDSITTLDKFINEYVNASKNFRGGTFSRLPPSGGKRRSKKTKKSKRSKRKTQRRH</sequence>
<organism evidence="2">
    <name type="scientific">viral metagenome</name>
    <dbReference type="NCBI Taxonomy" id="1070528"/>
    <lineage>
        <taxon>unclassified sequences</taxon>
        <taxon>metagenomes</taxon>
        <taxon>organismal metagenomes</taxon>
    </lineage>
</organism>